<dbReference type="InterPro" id="IPR050103">
    <property type="entry name" value="Class-III_PLP-dep_AT"/>
</dbReference>
<dbReference type="Gene3D" id="3.90.1150.10">
    <property type="entry name" value="Aspartate Aminotransferase, domain 1"/>
    <property type="match status" value="1"/>
</dbReference>
<accession>A0A9X7Z854</accession>
<dbReference type="InterPro" id="IPR015421">
    <property type="entry name" value="PyrdxlP-dep_Trfase_major"/>
</dbReference>
<dbReference type="NCBIfam" id="TIGR00707">
    <property type="entry name" value="argD"/>
    <property type="match status" value="1"/>
</dbReference>
<dbReference type="PANTHER" id="PTHR11986:SF79">
    <property type="entry name" value="ACETYLORNITHINE AMINOTRANSFERASE, MITOCHONDRIAL"/>
    <property type="match status" value="1"/>
</dbReference>
<dbReference type="Gene3D" id="3.40.640.10">
    <property type="entry name" value="Type I PLP-dependent aspartate aminotransferase-like (Major domain)"/>
    <property type="match status" value="1"/>
</dbReference>
<dbReference type="InterPro" id="IPR015424">
    <property type="entry name" value="PyrdxlP-dep_Trfase"/>
</dbReference>
<dbReference type="Proteomes" id="UP000663505">
    <property type="component" value="Chromosome"/>
</dbReference>
<keyword evidence="4" id="KW-0808">Transferase</keyword>
<dbReference type="PIRSF" id="PIRSF000521">
    <property type="entry name" value="Transaminase_4ab_Lys_Orn"/>
    <property type="match status" value="1"/>
</dbReference>
<keyword evidence="5 7" id="KW-0663">Pyridoxal phosphate</keyword>
<gene>
    <name evidence="8" type="ORF">JZ786_11305</name>
</gene>
<comment type="similarity">
    <text evidence="7">Belongs to the class-III pyridoxal-phosphate-dependent aminotransferase family.</text>
</comment>
<evidence type="ECO:0000256" key="7">
    <source>
        <dbReference type="RuleBase" id="RU003560"/>
    </source>
</evidence>
<keyword evidence="9" id="KW-1185">Reference proteome</keyword>
<dbReference type="InterPro" id="IPR049704">
    <property type="entry name" value="Aminotrans_3_PPA_site"/>
</dbReference>
<dbReference type="KEGG" id="afx:JZ786_11305"/>
<dbReference type="InterPro" id="IPR005814">
    <property type="entry name" value="Aminotrans_3"/>
</dbReference>
<dbReference type="InterPro" id="IPR004636">
    <property type="entry name" value="AcOrn/SuccOrn_fam"/>
</dbReference>
<evidence type="ECO:0000256" key="3">
    <source>
        <dbReference type="ARBA" id="ARBA00022605"/>
    </source>
</evidence>
<evidence type="ECO:0000256" key="2">
    <source>
        <dbReference type="ARBA" id="ARBA00022576"/>
    </source>
</evidence>
<evidence type="ECO:0000256" key="5">
    <source>
        <dbReference type="ARBA" id="ARBA00022898"/>
    </source>
</evidence>
<dbReference type="NCBIfam" id="NF002325">
    <property type="entry name" value="PRK01278.1"/>
    <property type="match status" value="1"/>
</dbReference>
<comment type="cofactor">
    <cofactor evidence="1">
        <name>pyridoxal 5'-phosphate</name>
        <dbReference type="ChEBI" id="CHEBI:597326"/>
    </cofactor>
</comment>
<evidence type="ECO:0000256" key="1">
    <source>
        <dbReference type="ARBA" id="ARBA00001933"/>
    </source>
</evidence>
<sequence length="384" mass="40747">MTASSTRSKTAALMSNYGVRPISLVRGKGVYVYDDMGKEYLDFTAGIAVSALGHAHPQLTSVLQEQVATLIHTSNLYRTPWQEQLAERLQVLSGLDKVMFCNSGTEANEAALKLARRHAYLKGEKNRTEIVSLPKAFHGRTMGALSITPKPQYHEGYKPLVPGCFTPETYEGAVDIISENTAACIVEVVQGEGGVNLVPPATLHAIAEQCKRVGALLIIDEVQTGVGRCGSFLAHHQFDLQPDIVTMAKGLGGGVPIGAVLAKEDVAAAFTPGAHGTTFGGNPLAMAAGLTVTEVVSQPAFLAHVSEVGAYLRDAMQRFGTEVSGLGLMLGMTVADAKQFVAEAAAAGVLLTAVSEQRVRVVPPLIIEKIDVDEMVKRLESLKA</sequence>
<dbReference type="GO" id="GO:0030170">
    <property type="term" value="F:pyridoxal phosphate binding"/>
    <property type="evidence" value="ECO:0007669"/>
    <property type="project" value="InterPro"/>
</dbReference>
<keyword evidence="2" id="KW-0032">Aminotransferase</keyword>
<dbReference type="AlphaFoldDB" id="A0A9X7Z854"/>
<dbReference type="InterPro" id="IPR015422">
    <property type="entry name" value="PyrdxlP-dep_Trfase_small"/>
</dbReference>
<protein>
    <submittedName>
        <fullName evidence="8">Acetylornithine/succinylornithine family transaminase</fullName>
    </submittedName>
</protein>
<evidence type="ECO:0000313" key="9">
    <source>
        <dbReference type="Proteomes" id="UP000663505"/>
    </source>
</evidence>
<organism evidence="8 9">
    <name type="scientific">Alicyclobacillus mengziensis</name>
    <dbReference type="NCBI Taxonomy" id="2931921"/>
    <lineage>
        <taxon>Bacteria</taxon>
        <taxon>Bacillati</taxon>
        <taxon>Bacillota</taxon>
        <taxon>Bacilli</taxon>
        <taxon>Bacillales</taxon>
        <taxon>Alicyclobacillaceae</taxon>
        <taxon>Alicyclobacillus</taxon>
    </lineage>
</organism>
<evidence type="ECO:0000313" key="8">
    <source>
        <dbReference type="EMBL" id="QSO49819.1"/>
    </source>
</evidence>
<dbReference type="CDD" id="cd00610">
    <property type="entry name" value="OAT_like"/>
    <property type="match status" value="1"/>
</dbReference>
<reference evidence="8 9" key="1">
    <citation type="submission" date="2021-02" db="EMBL/GenBank/DDBJ databases">
        <title>Alicyclobacillus curvatus sp. nov. and Alicyclobacillus mengziensis sp. nov., two acidophilic bacteria isolated from acid mine drainage.</title>
        <authorList>
            <person name="Huang Y."/>
        </authorList>
    </citation>
    <scope>NUCLEOTIDE SEQUENCE [LARGE SCALE GENOMIC DNA]</scope>
    <source>
        <strain evidence="8 9">S30H14</strain>
    </source>
</reference>
<evidence type="ECO:0000256" key="6">
    <source>
        <dbReference type="ARBA" id="ARBA00029440"/>
    </source>
</evidence>
<dbReference type="GO" id="GO:0042802">
    <property type="term" value="F:identical protein binding"/>
    <property type="evidence" value="ECO:0007669"/>
    <property type="project" value="TreeGrafter"/>
</dbReference>
<dbReference type="GO" id="GO:0008483">
    <property type="term" value="F:transaminase activity"/>
    <property type="evidence" value="ECO:0007669"/>
    <property type="project" value="UniProtKB-KW"/>
</dbReference>
<keyword evidence="3" id="KW-0028">Amino-acid biosynthesis</keyword>
<dbReference type="FunFam" id="3.40.640.10:FF:000004">
    <property type="entry name" value="Acetylornithine aminotransferase"/>
    <property type="match status" value="1"/>
</dbReference>
<dbReference type="PANTHER" id="PTHR11986">
    <property type="entry name" value="AMINOTRANSFERASE CLASS III"/>
    <property type="match status" value="1"/>
</dbReference>
<dbReference type="EMBL" id="CP071182">
    <property type="protein sequence ID" value="QSO49819.1"/>
    <property type="molecule type" value="Genomic_DNA"/>
</dbReference>
<dbReference type="Pfam" id="PF00202">
    <property type="entry name" value="Aminotran_3"/>
    <property type="match status" value="1"/>
</dbReference>
<proteinExistence type="inferred from homology"/>
<evidence type="ECO:0000256" key="4">
    <source>
        <dbReference type="ARBA" id="ARBA00022679"/>
    </source>
</evidence>
<dbReference type="SUPFAM" id="SSF53383">
    <property type="entry name" value="PLP-dependent transferases"/>
    <property type="match status" value="1"/>
</dbReference>
<dbReference type="PROSITE" id="PS00600">
    <property type="entry name" value="AA_TRANSFER_CLASS_3"/>
    <property type="match status" value="1"/>
</dbReference>
<dbReference type="GO" id="GO:0006526">
    <property type="term" value="P:L-arginine biosynthetic process"/>
    <property type="evidence" value="ECO:0007669"/>
    <property type="project" value="UniProtKB-ARBA"/>
</dbReference>
<name>A0A9X7Z854_9BACL</name>
<comment type="pathway">
    <text evidence="6">Amino-acid biosynthesis.</text>
</comment>